<sequence>MRSLNGNEWTNYIYDLHQHITEQEKKMEALEKRLLKLENDFQERNTNTIEKIEYNFDQLKIEHLDGTLHIGISPNDLANIEDFNVHQNPLQKKEPPLKQKLISELSGYIHENGPSLIQDFSAKYNHPIDDDFQLMMIQDIEKQLPGRISLYEQEALKDSTITNDQQSKQYISDQIKHEIHQSLLNYIQTNRRKGEDQ</sequence>
<dbReference type="EMBL" id="NPMS01000007">
    <property type="protein sequence ID" value="OZU87963.1"/>
    <property type="molecule type" value="Genomic_DNA"/>
</dbReference>
<protein>
    <submittedName>
        <fullName evidence="2">Uncharacterized protein</fullName>
    </submittedName>
</protein>
<dbReference type="Pfam" id="PF10737">
    <property type="entry name" value="GerPC"/>
    <property type="match status" value="1"/>
</dbReference>
<organism evidence="2 3">
    <name type="scientific">Virgibacillus indicus</name>
    <dbReference type="NCBI Taxonomy" id="2024554"/>
    <lineage>
        <taxon>Bacteria</taxon>
        <taxon>Bacillati</taxon>
        <taxon>Bacillota</taxon>
        <taxon>Bacilli</taxon>
        <taxon>Bacillales</taxon>
        <taxon>Bacillaceae</taxon>
        <taxon>Virgibacillus</taxon>
    </lineage>
</organism>
<gene>
    <name evidence="2" type="ORF">CIL03_14775</name>
</gene>
<evidence type="ECO:0000313" key="3">
    <source>
        <dbReference type="Proteomes" id="UP000216498"/>
    </source>
</evidence>
<name>A0A265N7J8_9BACI</name>
<comment type="caution">
    <text evidence="2">The sequence shown here is derived from an EMBL/GenBank/DDBJ whole genome shotgun (WGS) entry which is preliminary data.</text>
</comment>
<feature type="coiled-coil region" evidence="1">
    <location>
        <begin position="13"/>
        <end position="47"/>
    </location>
</feature>
<proteinExistence type="predicted"/>
<dbReference type="AlphaFoldDB" id="A0A265N7J8"/>
<evidence type="ECO:0000313" key="2">
    <source>
        <dbReference type="EMBL" id="OZU87963.1"/>
    </source>
</evidence>
<accession>A0A265N7J8</accession>
<dbReference type="Proteomes" id="UP000216498">
    <property type="component" value="Unassembled WGS sequence"/>
</dbReference>
<keyword evidence="1" id="KW-0175">Coiled coil</keyword>
<keyword evidence="3" id="KW-1185">Reference proteome</keyword>
<evidence type="ECO:0000256" key="1">
    <source>
        <dbReference type="SAM" id="Coils"/>
    </source>
</evidence>
<reference evidence="2 3" key="1">
    <citation type="submission" date="2017-08" db="EMBL/GenBank/DDBJ databases">
        <title>Virgibacillus indicus sp. nov. and Virgibacillus profoundi sp. nov, two moderately halophilic bacteria isolated from marine sediment by using the Microfluidic Streak Plate.</title>
        <authorList>
            <person name="Xu B."/>
            <person name="Hu B."/>
            <person name="Wang J."/>
            <person name="Zhu Y."/>
            <person name="Huang L."/>
            <person name="Du W."/>
            <person name="Huang Y."/>
        </authorList>
    </citation>
    <scope>NUCLEOTIDE SEQUENCE [LARGE SCALE GENOMIC DNA]</scope>
    <source>
        <strain evidence="2 3">IO3-P2-C2</strain>
    </source>
</reference>
<dbReference type="InterPro" id="IPR019673">
    <property type="entry name" value="Spore_germination_GerPC"/>
</dbReference>
<dbReference type="OrthoDB" id="2991331at2"/>